<evidence type="ECO:0000259" key="1">
    <source>
        <dbReference type="Pfam" id="PF07727"/>
    </source>
</evidence>
<feature type="domain" description="Reverse transcriptase Ty1/copia-type" evidence="1">
    <location>
        <begin position="183"/>
        <end position="225"/>
    </location>
</feature>
<dbReference type="Proteomes" id="UP000321947">
    <property type="component" value="Unassembled WGS sequence"/>
</dbReference>
<protein>
    <submittedName>
        <fullName evidence="2">Gag/pol protein</fullName>
    </submittedName>
</protein>
<reference evidence="2 3" key="1">
    <citation type="submission" date="2019-08" db="EMBL/GenBank/DDBJ databases">
        <title>Draft genome sequences of two oriental melons (Cucumis melo L. var makuwa).</title>
        <authorList>
            <person name="Kwon S.-Y."/>
        </authorList>
    </citation>
    <scope>NUCLEOTIDE SEQUENCE [LARGE SCALE GENOMIC DNA]</scope>
    <source>
        <strain evidence="3">cv. Chang Bougi</strain>
        <tissue evidence="2">Leaf</tissue>
    </source>
</reference>
<proteinExistence type="predicted"/>
<dbReference type="PANTHER" id="PTHR11439:SF467">
    <property type="entry name" value="INTEGRASE CATALYTIC DOMAIN-CONTAINING PROTEIN"/>
    <property type="match status" value="1"/>
</dbReference>
<dbReference type="CDD" id="cd09272">
    <property type="entry name" value="RNase_HI_RT_Ty1"/>
    <property type="match status" value="1"/>
</dbReference>
<sequence length="351" mass="40282">MNKIEYNMTTLLKDLQTFQSVKGQKKGEVNIAHSRRFATSSSRFIKIQKKKERKGKGSTVAAEGKGKAKVAMKEKCFHYNVDEHWKRNCPKYLVKKKEKEETSSFKQLEGGEMTLKVGTGDVVSAHAMEALVPHQELMKPPHQIVIPDDGVKDPLSSKQTMNDVDKDQWVKAMDLEMESMYFNSVWELVDLPEGVKPIGCKWIYKRKRDSAGKVQTFKAKLVAKWHGVHLSKEQCPKTPQEVEDMRHIPYASVVDSLMYYMLCTRPDICYAMEIVNKDSRKSTSGSVFTLNRGAVIWRSIKQEYIKDSTMKAEYVAACDNSVAVANSKELRSHKRGKHNERKYHLIREIMQ</sequence>
<evidence type="ECO:0000313" key="3">
    <source>
        <dbReference type="Proteomes" id="UP000321947"/>
    </source>
</evidence>
<gene>
    <name evidence="2" type="ORF">E5676_scaffold10G00140</name>
</gene>
<evidence type="ECO:0000313" key="2">
    <source>
        <dbReference type="EMBL" id="TYJ96859.1"/>
    </source>
</evidence>
<dbReference type="Pfam" id="PF07727">
    <property type="entry name" value="RVT_2"/>
    <property type="match status" value="1"/>
</dbReference>
<dbReference type="InterPro" id="IPR013103">
    <property type="entry name" value="RVT_2"/>
</dbReference>
<organism evidence="2 3">
    <name type="scientific">Cucumis melo var. makuwa</name>
    <name type="common">Oriental melon</name>
    <dbReference type="NCBI Taxonomy" id="1194695"/>
    <lineage>
        <taxon>Eukaryota</taxon>
        <taxon>Viridiplantae</taxon>
        <taxon>Streptophyta</taxon>
        <taxon>Embryophyta</taxon>
        <taxon>Tracheophyta</taxon>
        <taxon>Spermatophyta</taxon>
        <taxon>Magnoliopsida</taxon>
        <taxon>eudicotyledons</taxon>
        <taxon>Gunneridae</taxon>
        <taxon>Pentapetalae</taxon>
        <taxon>rosids</taxon>
        <taxon>fabids</taxon>
        <taxon>Cucurbitales</taxon>
        <taxon>Cucurbitaceae</taxon>
        <taxon>Benincaseae</taxon>
        <taxon>Cucumis</taxon>
    </lineage>
</organism>
<name>A0A5D3BCS4_CUCMM</name>
<accession>A0A5D3BCS4</accession>
<dbReference type="AlphaFoldDB" id="A0A5D3BCS4"/>
<dbReference type="EMBL" id="SSTD01019198">
    <property type="protein sequence ID" value="TYJ96859.1"/>
    <property type="molecule type" value="Genomic_DNA"/>
</dbReference>
<dbReference type="PANTHER" id="PTHR11439">
    <property type="entry name" value="GAG-POL-RELATED RETROTRANSPOSON"/>
    <property type="match status" value="1"/>
</dbReference>
<comment type="caution">
    <text evidence="2">The sequence shown here is derived from an EMBL/GenBank/DDBJ whole genome shotgun (WGS) entry which is preliminary data.</text>
</comment>